<dbReference type="PANTHER" id="PTHR11961">
    <property type="entry name" value="CYTOCHROME C"/>
    <property type="match status" value="1"/>
</dbReference>
<evidence type="ECO:0000256" key="7">
    <source>
        <dbReference type="ARBA" id="ARBA00022982"/>
    </source>
</evidence>
<evidence type="ECO:0000259" key="12">
    <source>
        <dbReference type="PROSITE" id="PS51007"/>
    </source>
</evidence>
<keyword evidence="4 9" id="KW-0349">Heme</keyword>
<protein>
    <recommendedName>
        <fullName evidence="12">Cytochrome c domain-containing protein</fullName>
    </recommendedName>
</protein>
<sequence length="135" mass="15052">MSDYQGRVLQHYVLLSQSISYIHAFHAGNAADGARIFKRVCAKCHSLAGQGDTKTGRPLDGVYGRPFTRNHHDSVTTVSRTEQSVWDDHNLDLYLRGPGSMIGAPRMFAPPIPEKNRKDLIALLKKHPWSRSGAK</sequence>
<dbReference type="AlphaFoldDB" id="A0A8H3HWC1"/>
<evidence type="ECO:0000256" key="4">
    <source>
        <dbReference type="ARBA" id="ARBA00022617"/>
    </source>
</evidence>
<dbReference type="EMBL" id="CAJNJQ010000096">
    <property type="protein sequence ID" value="CAE7055881.1"/>
    <property type="molecule type" value="Genomic_DNA"/>
</dbReference>
<evidence type="ECO:0000256" key="3">
    <source>
        <dbReference type="ARBA" id="ARBA00022448"/>
    </source>
</evidence>
<comment type="function">
    <text evidence="11">Electron carrier protein. The oxidized form of the cytochrome c heme group can accept an electron from the heme group of the cytochrome c1 subunit of cytochrome reductase. Cytochrome c then transfers this electron to the cytochrome oxidase complex, the final protein carrier in the mitochondrial electron-transport chain.</text>
</comment>
<dbReference type="GO" id="GO:0020037">
    <property type="term" value="F:heme binding"/>
    <property type="evidence" value="ECO:0007669"/>
    <property type="project" value="InterPro"/>
</dbReference>
<evidence type="ECO:0000313" key="14">
    <source>
        <dbReference type="Proteomes" id="UP000663827"/>
    </source>
</evidence>
<dbReference type="SUPFAM" id="SSF46626">
    <property type="entry name" value="Cytochrome c"/>
    <property type="match status" value="1"/>
</dbReference>
<evidence type="ECO:0000313" key="13">
    <source>
        <dbReference type="EMBL" id="CAE7055881.1"/>
    </source>
</evidence>
<dbReference type="Proteomes" id="UP000663827">
    <property type="component" value="Unassembled WGS sequence"/>
</dbReference>
<dbReference type="PRINTS" id="PR00604">
    <property type="entry name" value="CYTCHRMECIAB"/>
</dbReference>
<keyword evidence="8 9" id="KW-0408">Iron</keyword>
<evidence type="ECO:0000256" key="9">
    <source>
        <dbReference type="PROSITE-ProRule" id="PRU00433"/>
    </source>
</evidence>
<evidence type="ECO:0000256" key="2">
    <source>
        <dbReference type="ARBA" id="ARBA00006488"/>
    </source>
</evidence>
<dbReference type="Gene3D" id="1.10.760.10">
    <property type="entry name" value="Cytochrome c-like domain"/>
    <property type="match status" value="1"/>
</dbReference>
<dbReference type="GO" id="GO:0005758">
    <property type="term" value="C:mitochondrial intermembrane space"/>
    <property type="evidence" value="ECO:0007669"/>
    <property type="project" value="UniProtKB-SubCell"/>
</dbReference>
<comment type="similarity">
    <text evidence="2 10">Belongs to the cytochrome c family.</text>
</comment>
<organism evidence="13 14">
    <name type="scientific">Rhizoctonia solani</name>
    <dbReference type="NCBI Taxonomy" id="456999"/>
    <lineage>
        <taxon>Eukaryota</taxon>
        <taxon>Fungi</taxon>
        <taxon>Dikarya</taxon>
        <taxon>Basidiomycota</taxon>
        <taxon>Agaricomycotina</taxon>
        <taxon>Agaricomycetes</taxon>
        <taxon>Cantharellales</taxon>
        <taxon>Ceratobasidiaceae</taxon>
        <taxon>Rhizoctonia</taxon>
    </lineage>
</organism>
<keyword evidence="11" id="KW-0496">Mitochondrion</keyword>
<gene>
    <name evidence="13" type="ORF">RDB_LOCUS4305</name>
</gene>
<evidence type="ECO:0000256" key="11">
    <source>
        <dbReference type="RuleBase" id="RU004427"/>
    </source>
</evidence>
<evidence type="ECO:0000256" key="5">
    <source>
        <dbReference type="ARBA" id="ARBA00022660"/>
    </source>
</evidence>
<dbReference type="PROSITE" id="PS51007">
    <property type="entry name" value="CYTC"/>
    <property type="match status" value="1"/>
</dbReference>
<evidence type="ECO:0000256" key="6">
    <source>
        <dbReference type="ARBA" id="ARBA00022723"/>
    </source>
</evidence>
<comment type="PTM">
    <text evidence="11">Binds 1 heme group per subunit.</text>
</comment>
<evidence type="ECO:0000256" key="8">
    <source>
        <dbReference type="ARBA" id="ARBA00023004"/>
    </source>
</evidence>
<dbReference type="InterPro" id="IPR002327">
    <property type="entry name" value="Cyt_c_1A/1B"/>
</dbReference>
<comment type="caution">
    <text evidence="13">The sequence shown here is derived from an EMBL/GenBank/DDBJ whole genome shotgun (WGS) entry which is preliminary data.</text>
</comment>
<proteinExistence type="inferred from homology"/>
<dbReference type="GO" id="GO:0009055">
    <property type="term" value="F:electron transfer activity"/>
    <property type="evidence" value="ECO:0007669"/>
    <property type="project" value="InterPro"/>
</dbReference>
<keyword evidence="5 11" id="KW-0679">Respiratory chain</keyword>
<keyword evidence="7 11" id="KW-0249">Electron transport</keyword>
<feature type="domain" description="Cytochrome c" evidence="12">
    <location>
        <begin position="28"/>
        <end position="128"/>
    </location>
</feature>
<dbReference type="InterPro" id="IPR009056">
    <property type="entry name" value="Cyt_c-like_dom"/>
</dbReference>
<keyword evidence="6 9" id="KW-0479">Metal-binding</keyword>
<dbReference type="GO" id="GO:0046872">
    <property type="term" value="F:metal ion binding"/>
    <property type="evidence" value="ECO:0007669"/>
    <property type="project" value="UniProtKB-KW"/>
</dbReference>
<evidence type="ECO:0000256" key="10">
    <source>
        <dbReference type="RuleBase" id="RU004426"/>
    </source>
</evidence>
<dbReference type="InterPro" id="IPR036909">
    <property type="entry name" value="Cyt_c-like_dom_sf"/>
</dbReference>
<keyword evidence="3 11" id="KW-0813">Transport</keyword>
<accession>A0A8H3HWC1</accession>
<dbReference type="Pfam" id="PF00034">
    <property type="entry name" value="Cytochrom_C"/>
    <property type="match status" value="1"/>
</dbReference>
<comment type="subcellular location">
    <subcellularLocation>
        <location evidence="1">Mitochondrion intermembrane space</location>
    </subcellularLocation>
</comment>
<name>A0A8H3HWC1_9AGAM</name>
<evidence type="ECO:0000256" key="1">
    <source>
        <dbReference type="ARBA" id="ARBA00004569"/>
    </source>
</evidence>
<reference evidence="13" key="1">
    <citation type="submission" date="2021-01" db="EMBL/GenBank/DDBJ databases">
        <authorList>
            <person name="Kaushik A."/>
        </authorList>
    </citation>
    <scope>NUCLEOTIDE SEQUENCE</scope>
    <source>
        <strain evidence="13">AG5</strain>
    </source>
</reference>